<dbReference type="EMBL" id="RJJQ01000023">
    <property type="protein sequence ID" value="RNI18273.1"/>
    <property type="molecule type" value="Genomic_DNA"/>
</dbReference>
<evidence type="ECO:0000313" key="2">
    <source>
        <dbReference type="Proteomes" id="UP000271678"/>
    </source>
</evidence>
<name>A0A3M9M073_9MICO</name>
<protein>
    <submittedName>
        <fullName evidence="1">Uncharacterized protein</fullName>
    </submittedName>
</protein>
<organism evidence="1 2">
    <name type="scientific">Flexivirga caeni</name>
    <dbReference type="NCBI Taxonomy" id="2294115"/>
    <lineage>
        <taxon>Bacteria</taxon>
        <taxon>Bacillati</taxon>
        <taxon>Actinomycetota</taxon>
        <taxon>Actinomycetes</taxon>
        <taxon>Micrococcales</taxon>
        <taxon>Dermacoccaceae</taxon>
        <taxon>Flexivirga</taxon>
    </lineage>
</organism>
<keyword evidence="2" id="KW-1185">Reference proteome</keyword>
<dbReference type="Proteomes" id="UP000271678">
    <property type="component" value="Unassembled WGS sequence"/>
</dbReference>
<evidence type="ECO:0000313" key="1">
    <source>
        <dbReference type="EMBL" id="RNI18273.1"/>
    </source>
</evidence>
<dbReference type="AlphaFoldDB" id="A0A3M9M073"/>
<gene>
    <name evidence="1" type="ORF">EFY87_17905</name>
</gene>
<proteinExistence type="predicted"/>
<comment type="caution">
    <text evidence="1">The sequence shown here is derived from an EMBL/GenBank/DDBJ whole genome shotgun (WGS) entry which is preliminary data.</text>
</comment>
<reference evidence="1 2" key="1">
    <citation type="submission" date="2018-11" db="EMBL/GenBank/DDBJ databases">
        <title>Draft genome of Simplicispira Flexivirga sp. BO-16.</title>
        <authorList>
            <person name="Im W.T."/>
        </authorList>
    </citation>
    <scope>NUCLEOTIDE SEQUENCE [LARGE SCALE GENOMIC DNA]</scope>
    <source>
        <strain evidence="1 2">BO-16</strain>
    </source>
</reference>
<sequence>MTTDVDSKVDPAFLSGEGGAGQVELAGDVRPGQADGVVGGQVWEAEGCADRAFVQVEWSGQVCAVDVEAAGVGSKVRVEQDLAEVVGVEFPGLLRRVA</sequence>
<accession>A0A3M9M073</accession>